<sequence length="100" mass="11801">WGTRFKHRHFGLKYCPGRRSNQHTCGFQMTKIVENPDIREHHSVLKDLRARIHAGSTSTTTQKQLNLCWIFNETYRSTATVVRKSHRAFYIQCPRPIWGC</sequence>
<feature type="non-terminal residue" evidence="1">
    <location>
        <position position="100"/>
    </location>
</feature>
<evidence type="ECO:0000313" key="1">
    <source>
        <dbReference type="EMBL" id="CRZ01379.1"/>
    </source>
</evidence>
<protein>
    <submittedName>
        <fullName evidence="1">Uncharacterized protein</fullName>
    </submittedName>
</protein>
<organism evidence="1">
    <name type="scientific">Spongospora subterranea</name>
    <dbReference type="NCBI Taxonomy" id="70186"/>
    <lineage>
        <taxon>Eukaryota</taxon>
        <taxon>Sar</taxon>
        <taxon>Rhizaria</taxon>
        <taxon>Endomyxa</taxon>
        <taxon>Phytomyxea</taxon>
        <taxon>Plasmodiophorida</taxon>
        <taxon>Plasmodiophoridae</taxon>
        <taxon>Spongospora</taxon>
    </lineage>
</organism>
<proteinExistence type="predicted"/>
<accession>A0A0H5R0R8</accession>
<reference evidence="1" key="1">
    <citation type="submission" date="2015-04" db="EMBL/GenBank/DDBJ databases">
        <title>The genome sequence of the plant pathogenic Rhizarian Plasmodiophora brassicae reveals insights in its biotrophic life cycle and the origin of chitin synthesis.</title>
        <authorList>
            <person name="Schwelm A."/>
            <person name="Fogelqvist J."/>
            <person name="Knaust A."/>
            <person name="Julke S."/>
            <person name="Lilja T."/>
            <person name="Dhandapani V."/>
            <person name="Bonilla-Rosso G."/>
            <person name="Karlsson M."/>
            <person name="Shevchenko A."/>
            <person name="Choi S.R."/>
            <person name="Kim H.G."/>
            <person name="Park J.Y."/>
            <person name="Lim Y.P."/>
            <person name="Ludwig-Muller J."/>
            <person name="Dixelius C."/>
        </authorList>
    </citation>
    <scope>NUCLEOTIDE SEQUENCE</scope>
    <source>
        <tissue evidence="1">Potato root galls</tissue>
    </source>
</reference>
<dbReference type="EMBL" id="HACM01000937">
    <property type="protein sequence ID" value="CRZ01379.1"/>
    <property type="molecule type" value="Transcribed_RNA"/>
</dbReference>
<name>A0A0H5R0R8_9EUKA</name>
<feature type="non-terminal residue" evidence="1">
    <location>
        <position position="1"/>
    </location>
</feature>
<dbReference type="AlphaFoldDB" id="A0A0H5R0R8"/>